<dbReference type="AlphaFoldDB" id="A0ABD0KQX7"/>
<dbReference type="EMBL" id="JACVVK020000136">
    <property type="protein sequence ID" value="KAK7489574.1"/>
    <property type="molecule type" value="Genomic_DNA"/>
</dbReference>
<name>A0ABD0KQX7_9CAEN</name>
<organism evidence="1 2">
    <name type="scientific">Batillaria attramentaria</name>
    <dbReference type="NCBI Taxonomy" id="370345"/>
    <lineage>
        <taxon>Eukaryota</taxon>
        <taxon>Metazoa</taxon>
        <taxon>Spiralia</taxon>
        <taxon>Lophotrochozoa</taxon>
        <taxon>Mollusca</taxon>
        <taxon>Gastropoda</taxon>
        <taxon>Caenogastropoda</taxon>
        <taxon>Sorbeoconcha</taxon>
        <taxon>Cerithioidea</taxon>
        <taxon>Batillariidae</taxon>
        <taxon>Batillaria</taxon>
    </lineage>
</organism>
<proteinExistence type="predicted"/>
<sequence length="87" mass="9531">MWIQVTLGTETVSIVEGAGGGVASHRFLSCRFHKQILSDNNTAQATINPHVTTWQSQAISVPCQILNRSDHTTNGHTHTHSLNKTHC</sequence>
<reference evidence="1 2" key="1">
    <citation type="journal article" date="2023" name="Sci. Data">
        <title>Genome assembly of the Korean intertidal mud-creeper Batillaria attramentaria.</title>
        <authorList>
            <person name="Patra A.K."/>
            <person name="Ho P.T."/>
            <person name="Jun S."/>
            <person name="Lee S.J."/>
            <person name="Kim Y."/>
            <person name="Won Y.J."/>
        </authorList>
    </citation>
    <scope>NUCLEOTIDE SEQUENCE [LARGE SCALE GENOMIC DNA]</scope>
    <source>
        <strain evidence="1">Wonlab-2016</strain>
    </source>
</reference>
<evidence type="ECO:0000313" key="2">
    <source>
        <dbReference type="Proteomes" id="UP001519460"/>
    </source>
</evidence>
<accession>A0ABD0KQX7</accession>
<comment type="caution">
    <text evidence="1">The sequence shown here is derived from an EMBL/GenBank/DDBJ whole genome shotgun (WGS) entry which is preliminary data.</text>
</comment>
<keyword evidence="2" id="KW-1185">Reference proteome</keyword>
<protein>
    <submittedName>
        <fullName evidence="1">Uncharacterized protein</fullName>
    </submittedName>
</protein>
<gene>
    <name evidence="1" type="ORF">BaRGS_00019208</name>
</gene>
<dbReference type="Proteomes" id="UP001519460">
    <property type="component" value="Unassembled WGS sequence"/>
</dbReference>
<evidence type="ECO:0000313" key="1">
    <source>
        <dbReference type="EMBL" id="KAK7489574.1"/>
    </source>
</evidence>